<accession>A0ABD2C3W9</accession>
<reference evidence="1 2" key="1">
    <citation type="journal article" date="2024" name="Ann. Entomol. Soc. Am.">
        <title>Genomic analyses of the southern and eastern yellowjacket wasps (Hymenoptera: Vespidae) reveal evolutionary signatures of social life.</title>
        <authorList>
            <person name="Catto M.A."/>
            <person name="Caine P.B."/>
            <person name="Orr S.E."/>
            <person name="Hunt B.G."/>
            <person name="Goodisman M.A.D."/>
        </authorList>
    </citation>
    <scope>NUCLEOTIDE SEQUENCE [LARGE SCALE GENOMIC DNA]</scope>
    <source>
        <strain evidence="1">232</strain>
        <tissue evidence="1">Head and thorax</tissue>
    </source>
</reference>
<dbReference type="Proteomes" id="UP001607303">
    <property type="component" value="Unassembled WGS sequence"/>
</dbReference>
<proteinExistence type="predicted"/>
<comment type="caution">
    <text evidence="1">The sequence shown here is derived from an EMBL/GenBank/DDBJ whole genome shotgun (WGS) entry which is preliminary data.</text>
</comment>
<protein>
    <submittedName>
        <fullName evidence="1">Uncharacterized protein</fullName>
    </submittedName>
</protein>
<sequence>MTFTKHIKVVVRSSVCDSSDSASDRRKSNSRLYFSEDKLIEKLRYYTIFLFNLKRLERASMLTRWNVKEDWDDKYQSQSNTLHKGLSIEGS</sequence>
<evidence type="ECO:0000313" key="1">
    <source>
        <dbReference type="EMBL" id="KAL2739738.1"/>
    </source>
</evidence>
<dbReference type="AlphaFoldDB" id="A0ABD2C3W9"/>
<name>A0ABD2C3W9_VESMC</name>
<organism evidence="1 2">
    <name type="scientific">Vespula maculifrons</name>
    <name type="common">Eastern yellow jacket</name>
    <name type="synonym">Wasp</name>
    <dbReference type="NCBI Taxonomy" id="7453"/>
    <lineage>
        <taxon>Eukaryota</taxon>
        <taxon>Metazoa</taxon>
        <taxon>Ecdysozoa</taxon>
        <taxon>Arthropoda</taxon>
        <taxon>Hexapoda</taxon>
        <taxon>Insecta</taxon>
        <taxon>Pterygota</taxon>
        <taxon>Neoptera</taxon>
        <taxon>Endopterygota</taxon>
        <taxon>Hymenoptera</taxon>
        <taxon>Apocrita</taxon>
        <taxon>Aculeata</taxon>
        <taxon>Vespoidea</taxon>
        <taxon>Vespidae</taxon>
        <taxon>Vespinae</taxon>
        <taxon>Vespula</taxon>
    </lineage>
</organism>
<evidence type="ECO:0000313" key="2">
    <source>
        <dbReference type="Proteomes" id="UP001607303"/>
    </source>
</evidence>
<gene>
    <name evidence="1" type="ORF">V1477_011127</name>
</gene>
<dbReference type="EMBL" id="JAYRBN010000061">
    <property type="protein sequence ID" value="KAL2739738.1"/>
    <property type="molecule type" value="Genomic_DNA"/>
</dbReference>
<keyword evidence="2" id="KW-1185">Reference proteome</keyword>